<dbReference type="AlphaFoldDB" id="A0A022R751"/>
<dbReference type="STRING" id="4155.A0A022R751"/>
<dbReference type="InterPro" id="IPR044788">
    <property type="entry name" value="X8_dom_prot"/>
</dbReference>
<dbReference type="GO" id="GO:0009506">
    <property type="term" value="C:plasmodesma"/>
    <property type="evidence" value="ECO:0007669"/>
    <property type="project" value="UniProtKB-ARBA"/>
</dbReference>
<reference evidence="3 4" key="1">
    <citation type="journal article" date="2013" name="Proc. Natl. Acad. Sci. U.S.A.">
        <title>Fine-scale variation in meiotic recombination in Mimulus inferred from population shotgun sequencing.</title>
        <authorList>
            <person name="Hellsten U."/>
            <person name="Wright K.M."/>
            <person name="Jenkins J."/>
            <person name="Shu S."/>
            <person name="Yuan Y."/>
            <person name="Wessler S.R."/>
            <person name="Schmutz J."/>
            <person name="Willis J.H."/>
            <person name="Rokhsar D.S."/>
        </authorList>
    </citation>
    <scope>NUCLEOTIDE SEQUENCE [LARGE SCALE GENOMIC DNA]</scope>
    <source>
        <strain evidence="4">cv. DUN x IM62</strain>
    </source>
</reference>
<dbReference type="PANTHER" id="PTHR31044:SF147">
    <property type="entry name" value="CARBOHYDRATE-BINDING X8 DOMAIN PROTEIN"/>
    <property type="match status" value="1"/>
</dbReference>
<organism evidence="3 4">
    <name type="scientific">Erythranthe guttata</name>
    <name type="common">Yellow monkey flower</name>
    <name type="synonym">Mimulus guttatus</name>
    <dbReference type="NCBI Taxonomy" id="4155"/>
    <lineage>
        <taxon>Eukaryota</taxon>
        <taxon>Viridiplantae</taxon>
        <taxon>Streptophyta</taxon>
        <taxon>Embryophyta</taxon>
        <taxon>Tracheophyta</taxon>
        <taxon>Spermatophyta</taxon>
        <taxon>Magnoliopsida</taxon>
        <taxon>eudicotyledons</taxon>
        <taxon>Gunneridae</taxon>
        <taxon>Pentapetalae</taxon>
        <taxon>asterids</taxon>
        <taxon>lamiids</taxon>
        <taxon>Lamiales</taxon>
        <taxon>Phrymaceae</taxon>
        <taxon>Erythranthe</taxon>
    </lineage>
</organism>
<evidence type="ECO:0000256" key="1">
    <source>
        <dbReference type="ARBA" id="ARBA00022729"/>
    </source>
</evidence>
<dbReference type="PANTHER" id="PTHR31044">
    <property type="entry name" value="BETA-1,3 GLUCANASE"/>
    <property type="match status" value="1"/>
</dbReference>
<evidence type="ECO:0000259" key="2">
    <source>
        <dbReference type="SMART" id="SM00768"/>
    </source>
</evidence>
<name>A0A022R751_ERYGU</name>
<dbReference type="SMART" id="SM00768">
    <property type="entry name" value="X8"/>
    <property type="match status" value="1"/>
</dbReference>
<evidence type="ECO:0000313" key="3">
    <source>
        <dbReference type="EMBL" id="EYU36061.1"/>
    </source>
</evidence>
<feature type="domain" description="X8" evidence="2">
    <location>
        <begin position="2"/>
        <end position="81"/>
    </location>
</feature>
<keyword evidence="1" id="KW-0732">Signal</keyword>
<sequence length="82" mass="8845">GDWCVVKFTASDAAMQSFIDTACSSGLDCSAIKPGGSCFDPNILRSHASYMLDLNYRKNNVCQQDIGTIAITDPSYGSCHYP</sequence>
<dbReference type="InterPro" id="IPR012946">
    <property type="entry name" value="X8"/>
</dbReference>
<protein>
    <recommendedName>
        <fullName evidence="2">X8 domain-containing protein</fullName>
    </recommendedName>
</protein>
<keyword evidence="4" id="KW-1185">Reference proteome</keyword>
<feature type="non-terminal residue" evidence="3">
    <location>
        <position position="1"/>
    </location>
</feature>
<dbReference type="Pfam" id="PF07983">
    <property type="entry name" value="X8"/>
    <property type="match status" value="1"/>
</dbReference>
<dbReference type="EMBL" id="KI630592">
    <property type="protein sequence ID" value="EYU36061.1"/>
    <property type="molecule type" value="Genomic_DNA"/>
</dbReference>
<gene>
    <name evidence="3" type="ORF">MIMGU_mgv1a019819mg</name>
</gene>
<proteinExistence type="predicted"/>
<accession>A0A022R751</accession>
<evidence type="ECO:0000313" key="4">
    <source>
        <dbReference type="Proteomes" id="UP000030748"/>
    </source>
</evidence>
<dbReference type="Proteomes" id="UP000030748">
    <property type="component" value="Unassembled WGS sequence"/>
</dbReference>